<protein>
    <submittedName>
        <fullName evidence="5">AraC family transcriptional regulator</fullName>
    </submittedName>
</protein>
<accession>A0A401ZIT6</accession>
<dbReference type="OrthoDB" id="9794370at2"/>
<feature type="domain" description="HTH araC/xylS-type" evidence="4">
    <location>
        <begin position="184"/>
        <end position="281"/>
    </location>
</feature>
<sequence>MKLLEASAGREAVKGSVTVWRPWQIKQFELFQGVAVSTPSRQLLIQEYLIICAHSGTADFQYRNARFSGPLINGTLCVVEPGESWTGQKKDFTFYRLTIDPAWLQQFATELLHREKSLPHFPSQTFFDPSLSQAVYDLARRSQAPASRLQQEETLLHLVASLLLSHAENARILPQSGREHPAIKHTKDYLQAHYAQEVSLQELGGLVHMSPFHLARVFRQAVGLPPHAYQTELRLARARTLLAQGYDVSFVASETGFFDQSHFTQQFKRRYLVTPGTYRKTARFS</sequence>
<dbReference type="GO" id="GO:0003700">
    <property type="term" value="F:DNA-binding transcription factor activity"/>
    <property type="evidence" value="ECO:0007669"/>
    <property type="project" value="InterPro"/>
</dbReference>
<dbReference type="SMART" id="SM00342">
    <property type="entry name" value="HTH_ARAC"/>
    <property type="match status" value="1"/>
</dbReference>
<gene>
    <name evidence="5" type="ORF">KDAU_40780</name>
</gene>
<reference evidence="6" key="1">
    <citation type="submission" date="2018-12" db="EMBL/GenBank/DDBJ databases">
        <title>Tengunoibacter tsumagoiensis gen. nov., sp. nov., Dictyobacter kobayashii sp. nov., D. alpinus sp. nov., and D. joshuensis sp. nov. and description of Dictyobacteraceae fam. nov. within the order Ktedonobacterales isolated from Tengu-no-mugimeshi.</title>
        <authorList>
            <person name="Wang C.M."/>
            <person name="Zheng Y."/>
            <person name="Sakai Y."/>
            <person name="Toyoda A."/>
            <person name="Minakuchi Y."/>
            <person name="Abe K."/>
            <person name="Yokota A."/>
            <person name="Yabe S."/>
        </authorList>
    </citation>
    <scope>NUCLEOTIDE SEQUENCE [LARGE SCALE GENOMIC DNA]</scope>
    <source>
        <strain evidence="6">S-27</strain>
    </source>
</reference>
<dbReference type="Gene3D" id="1.10.10.60">
    <property type="entry name" value="Homeodomain-like"/>
    <property type="match status" value="2"/>
</dbReference>
<dbReference type="RefSeq" id="WP_126597659.1">
    <property type="nucleotide sequence ID" value="NZ_BIFQ01000001.1"/>
</dbReference>
<dbReference type="InterPro" id="IPR037923">
    <property type="entry name" value="HTH-like"/>
</dbReference>
<dbReference type="InterPro" id="IPR003313">
    <property type="entry name" value="AraC-bd"/>
</dbReference>
<evidence type="ECO:0000256" key="2">
    <source>
        <dbReference type="ARBA" id="ARBA00023125"/>
    </source>
</evidence>
<keyword evidence="3" id="KW-0804">Transcription</keyword>
<name>A0A401ZIT6_9CHLR</name>
<comment type="caution">
    <text evidence="5">The sequence shown here is derived from an EMBL/GenBank/DDBJ whole genome shotgun (WGS) entry which is preliminary data.</text>
</comment>
<dbReference type="GO" id="GO:0043565">
    <property type="term" value="F:sequence-specific DNA binding"/>
    <property type="evidence" value="ECO:0007669"/>
    <property type="project" value="InterPro"/>
</dbReference>
<dbReference type="SUPFAM" id="SSF46689">
    <property type="entry name" value="Homeodomain-like"/>
    <property type="match status" value="2"/>
</dbReference>
<dbReference type="PROSITE" id="PS01124">
    <property type="entry name" value="HTH_ARAC_FAMILY_2"/>
    <property type="match status" value="1"/>
</dbReference>
<dbReference type="Pfam" id="PF02311">
    <property type="entry name" value="AraC_binding"/>
    <property type="match status" value="1"/>
</dbReference>
<evidence type="ECO:0000256" key="1">
    <source>
        <dbReference type="ARBA" id="ARBA00023015"/>
    </source>
</evidence>
<dbReference type="PANTHER" id="PTHR46796:SF2">
    <property type="entry name" value="TRANSCRIPTIONAL REGULATORY PROTEIN"/>
    <property type="match status" value="1"/>
</dbReference>
<dbReference type="PANTHER" id="PTHR46796">
    <property type="entry name" value="HTH-TYPE TRANSCRIPTIONAL ACTIVATOR RHAS-RELATED"/>
    <property type="match status" value="1"/>
</dbReference>
<dbReference type="AlphaFoldDB" id="A0A401ZIT6"/>
<keyword evidence="2" id="KW-0238">DNA-binding</keyword>
<organism evidence="5 6">
    <name type="scientific">Dictyobacter aurantiacus</name>
    <dbReference type="NCBI Taxonomy" id="1936993"/>
    <lineage>
        <taxon>Bacteria</taxon>
        <taxon>Bacillati</taxon>
        <taxon>Chloroflexota</taxon>
        <taxon>Ktedonobacteria</taxon>
        <taxon>Ktedonobacterales</taxon>
        <taxon>Dictyobacteraceae</taxon>
        <taxon>Dictyobacter</taxon>
    </lineage>
</organism>
<dbReference type="Pfam" id="PF12833">
    <property type="entry name" value="HTH_18"/>
    <property type="match status" value="1"/>
</dbReference>
<dbReference type="InterPro" id="IPR050204">
    <property type="entry name" value="AraC_XylS_family_regulators"/>
</dbReference>
<dbReference type="InterPro" id="IPR009057">
    <property type="entry name" value="Homeodomain-like_sf"/>
</dbReference>
<evidence type="ECO:0000256" key="3">
    <source>
        <dbReference type="ARBA" id="ARBA00023163"/>
    </source>
</evidence>
<dbReference type="EMBL" id="BIFQ01000001">
    <property type="protein sequence ID" value="GCE06749.1"/>
    <property type="molecule type" value="Genomic_DNA"/>
</dbReference>
<dbReference type="InterPro" id="IPR018060">
    <property type="entry name" value="HTH_AraC"/>
</dbReference>
<proteinExistence type="predicted"/>
<keyword evidence="6" id="KW-1185">Reference proteome</keyword>
<evidence type="ECO:0000259" key="4">
    <source>
        <dbReference type="PROSITE" id="PS01124"/>
    </source>
</evidence>
<dbReference type="Proteomes" id="UP000287224">
    <property type="component" value="Unassembled WGS sequence"/>
</dbReference>
<evidence type="ECO:0000313" key="6">
    <source>
        <dbReference type="Proteomes" id="UP000287224"/>
    </source>
</evidence>
<keyword evidence="1" id="KW-0805">Transcription regulation</keyword>
<evidence type="ECO:0000313" key="5">
    <source>
        <dbReference type="EMBL" id="GCE06749.1"/>
    </source>
</evidence>
<dbReference type="SUPFAM" id="SSF51215">
    <property type="entry name" value="Regulatory protein AraC"/>
    <property type="match status" value="1"/>
</dbReference>